<evidence type="ECO:0000256" key="4">
    <source>
        <dbReference type="ARBA" id="ARBA00022695"/>
    </source>
</evidence>
<dbReference type="GO" id="GO:0004654">
    <property type="term" value="F:polyribonucleotide nucleotidyltransferase activity"/>
    <property type="evidence" value="ECO:0007669"/>
    <property type="project" value="UniProtKB-EC"/>
</dbReference>
<dbReference type="OrthoDB" id="437922at2759"/>
<sequence>MSTAVYSKKPKLEFSVGRIANLTESSVVASSGQTVALVTMATSSPEMNMVNHDYNVVLKHFLKTKCQKESSSAMFPLMVEYRQRHHAVGKIPTSATRSDNRRMTNAEVLASRAIDRALRPLLQLPTNRNGSLLESQDEAVHLTCSIQACPISEDGSAGGHPVALALNAASVALKDRLQEPVAAVYLCLMQDGTVVEDSSRSFAMDINNGVIGELLYAGTRENVVMMEFSGNLDEARLVELISKAHELIQARIQTQQSTLSRLTSVTDECDEALRLALGLDSSVSATIEDVGTPKRMKEIMEIADVIYDEAFHYCKTQVGDAALRLFGVTFTDEGQQSHTAVSVHSEKKSGVLPGKALRGRREHLIHEEIRRLLQGFLPTDVQLASVYQSLQEYDFSITNSLAEAIGSKILKESMQEAAVKYKCRADGRSTRIIRPIEAEVPALPEVVHGSALFTRGETQVLCTTTLGPPKDGILISDPYESSSLAVGQVPDDAPFNDLPVGSLRYLRNQEYLESDMNSRKVRASREQTGDSGTLRDRRRAFLQYDFPGYSKGEVKNGPGTSASRREIGHGALAEKSILPILPPPGEFPYTIRMTSEVTSSNGSSSMASVCGATLSLLDAGVPIKAPAAGVSIGLVNNGSIELLVDLTGTEDHYGLMDFKIAGTEETVTAFQLDVKQPLPLSVVTEALELARQGRIEILKEMNVQSEKTSDGAVSGLRPRSELKPTAPRVEIVRFDPVRKKDLLGPGGVVIRQMEDRFNVSLDLTQEGQCLLFGDDRIMVKKAKAAVMDLVSDVEVGVTYEGTVIELRDFGAIIELLRNKEGLCHVSELATKEEIRNHPSGSLGLVNQLLQVGQKFDVVCTAVDVIQGTIRVRPASKKK</sequence>
<keyword evidence="3" id="KW-0808">Transferase</keyword>
<keyword evidence="9" id="KW-1185">Reference proteome</keyword>
<dbReference type="EMBL" id="JAGRRH010000015">
    <property type="protein sequence ID" value="KAG7355810.1"/>
    <property type="molecule type" value="Genomic_DNA"/>
</dbReference>
<dbReference type="Pfam" id="PF01138">
    <property type="entry name" value="RNase_PH"/>
    <property type="match status" value="2"/>
</dbReference>
<dbReference type="InterPro" id="IPR001247">
    <property type="entry name" value="ExoRNase_PH_dom1"/>
</dbReference>
<dbReference type="CDD" id="cd02393">
    <property type="entry name" value="KH-I_PNPase"/>
    <property type="match status" value="1"/>
</dbReference>
<name>A0A9K3PQ10_9STRA</name>
<dbReference type="Proteomes" id="UP000693970">
    <property type="component" value="Unassembled WGS sequence"/>
</dbReference>
<dbReference type="GO" id="GO:0000965">
    <property type="term" value="P:mitochondrial RNA 3'-end processing"/>
    <property type="evidence" value="ECO:0007669"/>
    <property type="project" value="TreeGrafter"/>
</dbReference>
<evidence type="ECO:0000256" key="5">
    <source>
        <dbReference type="ARBA" id="ARBA00022884"/>
    </source>
</evidence>
<reference evidence="8" key="2">
    <citation type="submission" date="2021-04" db="EMBL/GenBank/DDBJ databases">
        <authorList>
            <person name="Podell S."/>
        </authorList>
    </citation>
    <scope>NUCLEOTIDE SEQUENCE</scope>
    <source>
        <strain evidence="8">Hildebrandi</strain>
    </source>
</reference>
<dbReference type="InterPro" id="IPR003029">
    <property type="entry name" value="S1_domain"/>
</dbReference>
<dbReference type="PROSITE" id="PS50126">
    <property type="entry name" value="S1"/>
    <property type="match status" value="1"/>
</dbReference>
<gene>
    <name evidence="8" type="ORF">IV203_000496</name>
</gene>
<dbReference type="Pfam" id="PF00575">
    <property type="entry name" value="S1"/>
    <property type="match status" value="1"/>
</dbReference>
<keyword evidence="4" id="KW-0548">Nucleotidyltransferase</keyword>
<dbReference type="AlphaFoldDB" id="A0A9K3PQ10"/>
<comment type="similarity">
    <text evidence="1">Belongs to the polyribonucleotide nucleotidyltransferase family.</text>
</comment>
<comment type="caution">
    <text evidence="8">The sequence shown here is derived from an EMBL/GenBank/DDBJ whole genome shotgun (WGS) entry which is preliminary data.</text>
</comment>
<dbReference type="EC" id="2.7.7.8" evidence="2"/>
<dbReference type="GO" id="GO:0003723">
    <property type="term" value="F:RNA binding"/>
    <property type="evidence" value="ECO:0007669"/>
    <property type="project" value="UniProtKB-KW"/>
</dbReference>
<dbReference type="InterPro" id="IPR012162">
    <property type="entry name" value="PNPase"/>
</dbReference>
<evidence type="ECO:0000256" key="3">
    <source>
        <dbReference type="ARBA" id="ARBA00022679"/>
    </source>
</evidence>
<dbReference type="InterPro" id="IPR004087">
    <property type="entry name" value="KH_dom"/>
</dbReference>
<reference evidence="8" key="1">
    <citation type="journal article" date="2021" name="Sci. Rep.">
        <title>Diploid genomic architecture of Nitzschia inconspicua, an elite biomass production diatom.</title>
        <authorList>
            <person name="Oliver A."/>
            <person name="Podell S."/>
            <person name="Pinowska A."/>
            <person name="Traller J.C."/>
            <person name="Smith S.R."/>
            <person name="McClure R."/>
            <person name="Beliaev A."/>
            <person name="Bohutskyi P."/>
            <person name="Hill E.A."/>
            <person name="Rabines A."/>
            <person name="Zheng H."/>
            <person name="Allen L.Z."/>
            <person name="Kuo A."/>
            <person name="Grigoriev I.V."/>
            <person name="Allen A.E."/>
            <person name="Hazlebeck D."/>
            <person name="Allen E.E."/>
        </authorList>
    </citation>
    <scope>NUCLEOTIDE SEQUENCE</scope>
    <source>
        <strain evidence="8">Hildebrandi</strain>
    </source>
</reference>
<dbReference type="GO" id="GO:0000175">
    <property type="term" value="F:3'-5'-RNA exonuclease activity"/>
    <property type="evidence" value="ECO:0007669"/>
    <property type="project" value="TreeGrafter"/>
</dbReference>
<dbReference type="Pfam" id="PF03725">
    <property type="entry name" value="RNase_PH_C"/>
    <property type="match status" value="1"/>
</dbReference>
<evidence type="ECO:0000313" key="8">
    <source>
        <dbReference type="EMBL" id="KAG7355810.1"/>
    </source>
</evidence>
<proteinExistence type="inferred from homology"/>
<keyword evidence="5" id="KW-0694">RNA-binding</keyword>
<evidence type="ECO:0000256" key="1">
    <source>
        <dbReference type="ARBA" id="ARBA00007404"/>
    </source>
</evidence>
<dbReference type="PANTHER" id="PTHR11252:SF0">
    <property type="entry name" value="POLYRIBONUCLEOTIDE NUCLEOTIDYLTRANSFERASE 1, MITOCHONDRIAL"/>
    <property type="match status" value="1"/>
</dbReference>
<dbReference type="SMART" id="SM00322">
    <property type="entry name" value="KH"/>
    <property type="match status" value="1"/>
</dbReference>
<dbReference type="InterPro" id="IPR015847">
    <property type="entry name" value="ExoRNase_PH_dom2"/>
</dbReference>
<evidence type="ECO:0000313" key="9">
    <source>
        <dbReference type="Proteomes" id="UP000693970"/>
    </source>
</evidence>
<dbReference type="SMART" id="SM00316">
    <property type="entry name" value="S1"/>
    <property type="match status" value="1"/>
</dbReference>
<dbReference type="GO" id="GO:0000958">
    <property type="term" value="P:mitochondrial mRNA catabolic process"/>
    <property type="evidence" value="ECO:0007669"/>
    <property type="project" value="TreeGrafter"/>
</dbReference>
<evidence type="ECO:0000256" key="6">
    <source>
        <dbReference type="ARBA" id="ARBA00031451"/>
    </source>
</evidence>
<evidence type="ECO:0000256" key="2">
    <source>
        <dbReference type="ARBA" id="ARBA00012416"/>
    </source>
</evidence>
<accession>A0A9K3PQ10</accession>
<protein>
    <recommendedName>
        <fullName evidence="2">polyribonucleotide nucleotidyltransferase</fullName>
        <ecNumber evidence="2">2.7.7.8</ecNumber>
    </recommendedName>
    <alternativeName>
        <fullName evidence="6">Polynucleotide phosphorylase 1</fullName>
    </alternativeName>
</protein>
<organism evidence="8 9">
    <name type="scientific">Nitzschia inconspicua</name>
    <dbReference type="NCBI Taxonomy" id="303405"/>
    <lineage>
        <taxon>Eukaryota</taxon>
        <taxon>Sar</taxon>
        <taxon>Stramenopiles</taxon>
        <taxon>Ochrophyta</taxon>
        <taxon>Bacillariophyta</taxon>
        <taxon>Bacillariophyceae</taxon>
        <taxon>Bacillariophycidae</taxon>
        <taxon>Bacillariales</taxon>
        <taxon>Bacillariaceae</taxon>
        <taxon>Nitzschia</taxon>
    </lineage>
</organism>
<feature type="domain" description="S1 motif" evidence="7">
    <location>
        <begin position="796"/>
        <end position="874"/>
    </location>
</feature>
<evidence type="ECO:0000259" key="7">
    <source>
        <dbReference type="PROSITE" id="PS50126"/>
    </source>
</evidence>
<dbReference type="FunFam" id="3.30.1370.10:FF:000001">
    <property type="entry name" value="Polyribonucleotide nucleotidyltransferase"/>
    <property type="match status" value="1"/>
</dbReference>
<dbReference type="GO" id="GO:0005739">
    <property type="term" value="C:mitochondrion"/>
    <property type="evidence" value="ECO:0007669"/>
    <property type="project" value="TreeGrafter"/>
</dbReference>
<dbReference type="PANTHER" id="PTHR11252">
    <property type="entry name" value="POLYRIBONUCLEOTIDE NUCLEOTIDYLTRANSFERASE"/>
    <property type="match status" value="1"/>
</dbReference>
<dbReference type="GO" id="GO:0005829">
    <property type="term" value="C:cytosol"/>
    <property type="evidence" value="ECO:0007669"/>
    <property type="project" value="TreeGrafter"/>
</dbReference>